<name>A0A8H5BRH7_9AGAR</name>
<feature type="region of interest" description="Disordered" evidence="1">
    <location>
        <begin position="44"/>
        <end position="120"/>
    </location>
</feature>
<sequence length="210" mass="20971">MIRLLALVAAFLLLVDAQVTTTVVINGATVVQVVGTDAQGNPFTQPIATVPSGAPQPGTPAAPPPNVPTTGPPPNAAPTSTPTPTSTSSPTTPSTTSPISLNTDTGIQGPVGAPASTSGTPGAPIPYVYTTVIGRVTTVIQDIFTPTSPATVSVTASGSGTILDFSDWLTMNGLSPTNTVLPGAGSSLRPMMIGFILPVITAVCWLLSTV</sequence>
<protein>
    <submittedName>
        <fullName evidence="4">Uncharacterized protein</fullName>
    </submittedName>
</protein>
<feature type="compositionally biased region" description="Pro residues" evidence="1">
    <location>
        <begin position="57"/>
        <end position="76"/>
    </location>
</feature>
<keyword evidence="2" id="KW-0812">Transmembrane</keyword>
<dbReference type="AlphaFoldDB" id="A0A8H5BRH7"/>
<accession>A0A8H5BRH7</accession>
<evidence type="ECO:0000313" key="5">
    <source>
        <dbReference type="Proteomes" id="UP000567179"/>
    </source>
</evidence>
<evidence type="ECO:0000256" key="3">
    <source>
        <dbReference type="SAM" id="SignalP"/>
    </source>
</evidence>
<proteinExistence type="predicted"/>
<reference evidence="4 5" key="1">
    <citation type="journal article" date="2020" name="ISME J.">
        <title>Uncovering the hidden diversity of litter-decomposition mechanisms in mushroom-forming fungi.</title>
        <authorList>
            <person name="Floudas D."/>
            <person name="Bentzer J."/>
            <person name="Ahren D."/>
            <person name="Johansson T."/>
            <person name="Persson P."/>
            <person name="Tunlid A."/>
        </authorList>
    </citation>
    <scope>NUCLEOTIDE SEQUENCE [LARGE SCALE GENOMIC DNA]</scope>
    <source>
        <strain evidence="4 5">CBS 101986</strain>
    </source>
</reference>
<comment type="caution">
    <text evidence="4">The sequence shown here is derived from an EMBL/GenBank/DDBJ whole genome shotgun (WGS) entry which is preliminary data.</text>
</comment>
<dbReference type="Proteomes" id="UP000567179">
    <property type="component" value="Unassembled WGS sequence"/>
</dbReference>
<keyword evidence="5" id="KW-1185">Reference proteome</keyword>
<feature type="transmembrane region" description="Helical" evidence="2">
    <location>
        <begin position="188"/>
        <end position="207"/>
    </location>
</feature>
<evidence type="ECO:0000256" key="1">
    <source>
        <dbReference type="SAM" id="MobiDB-lite"/>
    </source>
</evidence>
<feature type="compositionally biased region" description="Low complexity" evidence="1">
    <location>
        <begin position="77"/>
        <end position="98"/>
    </location>
</feature>
<evidence type="ECO:0000313" key="4">
    <source>
        <dbReference type="EMBL" id="KAF5327248.1"/>
    </source>
</evidence>
<dbReference type="EMBL" id="JAACJJ010000014">
    <property type="protein sequence ID" value="KAF5327248.1"/>
    <property type="molecule type" value="Genomic_DNA"/>
</dbReference>
<keyword evidence="2" id="KW-1133">Transmembrane helix</keyword>
<gene>
    <name evidence="4" type="ORF">D9619_004585</name>
</gene>
<keyword evidence="2" id="KW-0472">Membrane</keyword>
<dbReference type="OrthoDB" id="3257429at2759"/>
<keyword evidence="3" id="KW-0732">Signal</keyword>
<organism evidence="4 5">
    <name type="scientific">Psilocybe cf. subviscida</name>
    <dbReference type="NCBI Taxonomy" id="2480587"/>
    <lineage>
        <taxon>Eukaryota</taxon>
        <taxon>Fungi</taxon>
        <taxon>Dikarya</taxon>
        <taxon>Basidiomycota</taxon>
        <taxon>Agaricomycotina</taxon>
        <taxon>Agaricomycetes</taxon>
        <taxon>Agaricomycetidae</taxon>
        <taxon>Agaricales</taxon>
        <taxon>Agaricineae</taxon>
        <taxon>Strophariaceae</taxon>
        <taxon>Psilocybe</taxon>
    </lineage>
</organism>
<evidence type="ECO:0000256" key="2">
    <source>
        <dbReference type="SAM" id="Phobius"/>
    </source>
</evidence>
<feature type="signal peptide" evidence="3">
    <location>
        <begin position="1"/>
        <end position="17"/>
    </location>
</feature>
<feature type="chain" id="PRO_5034954451" evidence="3">
    <location>
        <begin position="18"/>
        <end position="210"/>
    </location>
</feature>